<dbReference type="Gene3D" id="2.40.30.170">
    <property type="match status" value="1"/>
</dbReference>
<protein>
    <submittedName>
        <fullName evidence="3">Efflux RND transporter periplasmic adaptor subunit</fullName>
    </submittedName>
</protein>
<dbReference type="PANTHER" id="PTHR32347:SF29">
    <property type="entry name" value="UPF0194 MEMBRANE PROTEIN YBHG"/>
    <property type="match status" value="1"/>
</dbReference>
<dbReference type="AlphaFoldDB" id="A0A9X1YBB9"/>
<dbReference type="EMBL" id="JALPRX010000102">
    <property type="protein sequence ID" value="MCK8786963.1"/>
    <property type="molecule type" value="Genomic_DNA"/>
</dbReference>
<proteinExistence type="predicted"/>
<comment type="subcellular location">
    <subcellularLocation>
        <location evidence="1">Cell envelope</location>
    </subcellularLocation>
</comment>
<dbReference type="Proteomes" id="UP001139516">
    <property type="component" value="Unassembled WGS sequence"/>
</dbReference>
<accession>A0A9X1YBB9</accession>
<dbReference type="PANTHER" id="PTHR32347">
    <property type="entry name" value="EFFLUX SYSTEM COMPONENT YKNX-RELATED"/>
    <property type="match status" value="1"/>
</dbReference>
<comment type="caution">
    <text evidence="3">The sequence shown here is derived from an EMBL/GenBank/DDBJ whole genome shotgun (WGS) entry which is preliminary data.</text>
</comment>
<dbReference type="GO" id="GO:0030313">
    <property type="term" value="C:cell envelope"/>
    <property type="evidence" value="ECO:0007669"/>
    <property type="project" value="UniProtKB-SubCell"/>
</dbReference>
<reference evidence="3" key="1">
    <citation type="submission" date="2022-04" db="EMBL/GenBank/DDBJ databases">
        <title>Roseomonas acroporae sp. nov., isolated from coral Acropora digitifera.</title>
        <authorList>
            <person name="Sun H."/>
        </authorList>
    </citation>
    <scope>NUCLEOTIDE SEQUENCE</scope>
    <source>
        <strain evidence="3">NAR14</strain>
    </source>
</reference>
<evidence type="ECO:0000313" key="3">
    <source>
        <dbReference type="EMBL" id="MCK8786963.1"/>
    </source>
</evidence>
<evidence type="ECO:0000256" key="1">
    <source>
        <dbReference type="ARBA" id="ARBA00004196"/>
    </source>
</evidence>
<dbReference type="InterPro" id="IPR050465">
    <property type="entry name" value="UPF0194_transport"/>
</dbReference>
<organism evidence="3 4">
    <name type="scientific">Roseomonas acroporae</name>
    <dbReference type="NCBI Taxonomy" id="2937791"/>
    <lineage>
        <taxon>Bacteria</taxon>
        <taxon>Pseudomonadati</taxon>
        <taxon>Pseudomonadota</taxon>
        <taxon>Alphaproteobacteria</taxon>
        <taxon>Acetobacterales</taxon>
        <taxon>Roseomonadaceae</taxon>
        <taxon>Roseomonas</taxon>
    </lineage>
</organism>
<evidence type="ECO:0000313" key="4">
    <source>
        <dbReference type="Proteomes" id="UP001139516"/>
    </source>
</evidence>
<dbReference type="RefSeq" id="WP_248669016.1">
    <property type="nucleotide sequence ID" value="NZ_JALPRX010000102.1"/>
</dbReference>
<gene>
    <name evidence="3" type="ORF">M0638_21555</name>
</gene>
<sequence>MRNRRRLPKAIGVTLAVALVAALGYAGWSWFAAPEVPAGFLRVPGRLEADLIEVTTRAGGRLTDIAAEGAALAQGATVARFAPTQIGTLLGPAEQAVRDAIAARTAAEAETARRRAERDAALDALNRALDLQRRRNPAPAPVEARRATLDTAEGNLARATAAQRRAAEAVSQAEAAVAELRAASAGAAIPAPRAGRVIERAATTGGTVAPGGRVATLMDPATLRLVAQVPAEAAARLAGGAEARVLLDGLPDLVLPATASTGPPAGAGAGTVPVTLRVPADRLRQLPASVRPGAAGTAWLRLDRDAAWPDRLAPR</sequence>
<keyword evidence="2" id="KW-0175">Coiled coil</keyword>
<evidence type="ECO:0000256" key="2">
    <source>
        <dbReference type="ARBA" id="ARBA00023054"/>
    </source>
</evidence>
<name>A0A9X1YBB9_9PROT</name>
<keyword evidence="4" id="KW-1185">Reference proteome</keyword>